<dbReference type="SUPFAM" id="SSF46966">
    <property type="entry name" value="Spectrin repeat"/>
    <property type="match status" value="1"/>
</dbReference>
<organism evidence="2 3">
    <name type="scientific">Anguilla anguilla</name>
    <name type="common">European freshwater eel</name>
    <name type="synonym">Muraena anguilla</name>
    <dbReference type="NCBI Taxonomy" id="7936"/>
    <lineage>
        <taxon>Eukaryota</taxon>
        <taxon>Metazoa</taxon>
        <taxon>Chordata</taxon>
        <taxon>Craniata</taxon>
        <taxon>Vertebrata</taxon>
        <taxon>Euteleostomi</taxon>
        <taxon>Actinopterygii</taxon>
        <taxon>Neopterygii</taxon>
        <taxon>Teleostei</taxon>
        <taxon>Anguilliformes</taxon>
        <taxon>Anguillidae</taxon>
        <taxon>Anguilla</taxon>
    </lineage>
</organism>
<evidence type="ECO:0000313" key="2">
    <source>
        <dbReference type="EMBL" id="KAG5846479.1"/>
    </source>
</evidence>
<sequence>METVEAELEEGLISHQPILSSLNQTGERIIGQLSAPDSSLLEEKLEGLNHRWRSVHREVRERQRRLAGGDPALAELARRSDELALWLEQAECAARSLSVVGMATDKNLKELKALAEEMDAQNERLIWLNKNGPHILASKSVSLQERDQHMTRLRAINMNWSNVTRDLLDKVGEVEACLQGQGQFQDRMNRLTDWVVLTHQSLCMRTPGSLSPSEHQVLEMSLRERKRDLEELLSRSIELQRQQLLLPQEKIKVEQLAADWKALDVAVKEVAQHPVSSWTHQVAQQQLSVSAVPSAVQMASLMSGRTSGTTPPAAPTWWPPPT</sequence>
<dbReference type="Gene3D" id="1.20.58.60">
    <property type="match status" value="2"/>
</dbReference>
<dbReference type="InterPro" id="IPR018159">
    <property type="entry name" value="Spectrin/alpha-actinin"/>
</dbReference>
<keyword evidence="3" id="KW-1185">Reference proteome</keyword>
<feature type="compositionally biased region" description="Pro residues" evidence="1">
    <location>
        <begin position="312"/>
        <end position="322"/>
    </location>
</feature>
<feature type="region of interest" description="Disordered" evidence="1">
    <location>
        <begin position="303"/>
        <end position="322"/>
    </location>
</feature>
<evidence type="ECO:0008006" key="4">
    <source>
        <dbReference type="Google" id="ProtNLM"/>
    </source>
</evidence>
<accession>A0A9D3RWR7</accession>
<dbReference type="CDD" id="cd00176">
    <property type="entry name" value="SPEC"/>
    <property type="match status" value="1"/>
</dbReference>
<evidence type="ECO:0000256" key="1">
    <source>
        <dbReference type="SAM" id="MobiDB-lite"/>
    </source>
</evidence>
<dbReference type="Proteomes" id="UP001044222">
    <property type="component" value="Unassembled WGS sequence"/>
</dbReference>
<reference evidence="2" key="1">
    <citation type="submission" date="2021-01" db="EMBL/GenBank/DDBJ databases">
        <title>A chromosome-scale assembly of European eel, Anguilla anguilla.</title>
        <authorList>
            <person name="Henkel C."/>
            <person name="Jong-Raadsen S.A."/>
            <person name="Dufour S."/>
            <person name="Weltzien F.-A."/>
            <person name="Palstra A.P."/>
            <person name="Pelster B."/>
            <person name="Spaink H.P."/>
            <person name="Van Den Thillart G.E."/>
            <person name="Jansen H."/>
            <person name="Zahm M."/>
            <person name="Klopp C."/>
            <person name="Cedric C."/>
            <person name="Louis A."/>
            <person name="Berthelot C."/>
            <person name="Parey E."/>
            <person name="Roest Crollius H."/>
            <person name="Montfort J."/>
            <person name="Robinson-Rechavi M."/>
            <person name="Bucao C."/>
            <person name="Bouchez O."/>
            <person name="Gislard M."/>
            <person name="Lluch J."/>
            <person name="Milhes M."/>
            <person name="Lampietro C."/>
            <person name="Lopez Roques C."/>
            <person name="Donnadieu C."/>
            <person name="Braasch I."/>
            <person name="Desvignes T."/>
            <person name="Postlethwait J."/>
            <person name="Bobe J."/>
            <person name="Guiguen Y."/>
            <person name="Dirks R."/>
        </authorList>
    </citation>
    <scope>NUCLEOTIDE SEQUENCE</scope>
    <source>
        <strain evidence="2">Tag_6206</strain>
        <tissue evidence="2">Liver</tissue>
    </source>
</reference>
<dbReference type="EMBL" id="JAFIRN010000006">
    <property type="protein sequence ID" value="KAG5846479.1"/>
    <property type="molecule type" value="Genomic_DNA"/>
</dbReference>
<dbReference type="AlphaFoldDB" id="A0A9D3RWR7"/>
<proteinExistence type="predicted"/>
<protein>
    <recommendedName>
        <fullName evidence="4">Dystrophin</fullName>
    </recommendedName>
</protein>
<comment type="caution">
    <text evidence="2">The sequence shown here is derived from an EMBL/GenBank/DDBJ whole genome shotgun (WGS) entry which is preliminary data.</text>
</comment>
<name>A0A9D3RWR7_ANGAN</name>
<dbReference type="InterPro" id="IPR002017">
    <property type="entry name" value="Spectrin_repeat"/>
</dbReference>
<evidence type="ECO:0000313" key="3">
    <source>
        <dbReference type="Proteomes" id="UP001044222"/>
    </source>
</evidence>
<dbReference type="Pfam" id="PF00435">
    <property type="entry name" value="Spectrin"/>
    <property type="match status" value="1"/>
</dbReference>
<gene>
    <name evidence="2" type="ORF">ANANG_G00115410</name>
</gene>